<name>A0A420XZ29_9PEZI</name>
<dbReference type="Proteomes" id="UP000275385">
    <property type="component" value="Unassembled WGS sequence"/>
</dbReference>
<protein>
    <submittedName>
        <fullName evidence="3">Uncharacterized protein</fullName>
    </submittedName>
</protein>
<evidence type="ECO:0000313" key="4">
    <source>
        <dbReference type="Proteomes" id="UP000275385"/>
    </source>
</evidence>
<dbReference type="AlphaFoldDB" id="A0A420XZ29"/>
<feature type="compositionally biased region" description="Acidic residues" evidence="2">
    <location>
        <begin position="390"/>
        <end position="402"/>
    </location>
</feature>
<feature type="region of interest" description="Disordered" evidence="2">
    <location>
        <begin position="371"/>
        <end position="432"/>
    </location>
</feature>
<feature type="compositionally biased region" description="Basic and acidic residues" evidence="2">
    <location>
        <begin position="377"/>
        <end position="389"/>
    </location>
</feature>
<gene>
    <name evidence="3" type="ORF">DL546_001655</name>
</gene>
<feature type="compositionally biased region" description="Low complexity" evidence="2">
    <location>
        <begin position="403"/>
        <end position="412"/>
    </location>
</feature>
<proteinExistence type="predicted"/>
<feature type="compositionally biased region" description="Basic and acidic residues" evidence="2">
    <location>
        <begin position="141"/>
        <end position="151"/>
    </location>
</feature>
<evidence type="ECO:0000256" key="1">
    <source>
        <dbReference type="SAM" id="Coils"/>
    </source>
</evidence>
<feature type="compositionally biased region" description="Polar residues" evidence="2">
    <location>
        <begin position="21"/>
        <end position="32"/>
    </location>
</feature>
<feature type="region of interest" description="Disordered" evidence="2">
    <location>
        <begin position="110"/>
        <end position="209"/>
    </location>
</feature>
<keyword evidence="4" id="KW-1185">Reference proteome</keyword>
<dbReference type="STRING" id="177199.A0A420XZ29"/>
<evidence type="ECO:0000313" key="3">
    <source>
        <dbReference type="EMBL" id="RKU40923.1"/>
    </source>
</evidence>
<feature type="compositionally biased region" description="Basic and acidic residues" evidence="2">
    <location>
        <begin position="35"/>
        <end position="56"/>
    </location>
</feature>
<dbReference type="EMBL" id="QVQW01000087">
    <property type="protein sequence ID" value="RKU40923.1"/>
    <property type="molecule type" value="Genomic_DNA"/>
</dbReference>
<organism evidence="3 4">
    <name type="scientific">Coniochaeta pulveracea</name>
    <dbReference type="NCBI Taxonomy" id="177199"/>
    <lineage>
        <taxon>Eukaryota</taxon>
        <taxon>Fungi</taxon>
        <taxon>Dikarya</taxon>
        <taxon>Ascomycota</taxon>
        <taxon>Pezizomycotina</taxon>
        <taxon>Sordariomycetes</taxon>
        <taxon>Sordariomycetidae</taxon>
        <taxon>Coniochaetales</taxon>
        <taxon>Coniochaetaceae</taxon>
        <taxon>Coniochaeta</taxon>
    </lineage>
</organism>
<reference evidence="3 4" key="1">
    <citation type="submission" date="2018-08" db="EMBL/GenBank/DDBJ databases">
        <title>Draft genome of the lignicolous fungus Coniochaeta pulveracea.</title>
        <authorList>
            <person name="Borstlap C.J."/>
            <person name="De Witt R.N."/>
            <person name="Botha A."/>
            <person name="Volschenk H."/>
        </authorList>
    </citation>
    <scope>NUCLEOTIDE SEQUENCE [LARGE SCALE GENOMIC DNA]</scope>
    <source>
        <strain evidence="3 4">CAB683</strain>
    </source>
</reference>
<evidence type="ECO:0000256" key="2">
    <source>
        <dbReference type="SAM" id="MobiDB-lite"/>
    </source>
</evidence>
<dbReference type="OrthoDB" id="5377009at2759"/>
<feature type="compositionally biased region" description="Polar residues" evidence="2">
    <location>
        <begin position="110"/>
        <end position="126"/>
    </location>
</feature>
<keyword evidence="1" id="KW-0175">Coiled coil</keyword>
<feature type="compositionally biased region" description="Polar residues" evidence="2">
    <location>
        <begin position="1"/>
        <end position="12"/>
    </location>
</feature>
<feature type="compositionally biased region" description="Polar residues" evidence="2">
    <location>
        <begin position="179"/>
        <end position="194"/>
    </location>
</feature>
<feature type="region of interest" description="Disordered" evidence="2">
    <location>
        <begin position="1"/>
        <end position="98"/>
    </location>
</feature>
<sequence length="512" mass="56294">MASAATAQSNPPRQKPHTRTSSHPQPAFQSFDSYEILRRDLASPTSDRKKGEDALNKLRPSLLPYQEYHSGYSGADEESADNDPSYVPSWGGSKHTRHQSFTNFIPTALKSRTPSPIRKTPQQVVHTTEETGNEMGLTGDGRSRRGTEDTLRGGLPNWLNGGSIRGLPQSMEGLFNPESKPSTPNASPRKNSLATLFAPEPTTPTAGRNTVTSRWMSAISTRLALPQSPANAAPNPALDDELCTMNLETALFPSGSPTDRDVFSPAAYKNLQLNAMGLLTKVQNAYRQKTLTLREMEAERAAHRDEIEEAVTRATHLKLQLEGMASKALEQELAMRDLMDQLMAEKKARAEEKIIRERLAARYAIPEGSITSEDFDSDARSRSTWRESNESYDTEDEEESSLDESLFSRSRSPTLAEGSVLDYPTPKAGRARNGAQMTTFQKIIKGVVDVAEEIGQELGTVQACRNCEGKDASVAWDTVSLLRDENKHLKQRVGQLEVAVEGALDLVNGLGH</sequence>
<comment type="caution">
    <text evidence="3">The sequence shown here is derived from an EMBL/GenBank/DDBJ whole genome shotgun (WGS) entry which is preliminary data.</text>
</comment>
<feature type="coiled-coil region" evidence="1">
    <location>
        <begin position="279"/>
        <end position="313"/>
    </location>
</feature>
<accession>A0A420XZ29</accession>